<evidence type="ECO:0000256" key="1">
    <source>
        <dbReference type="ARBA" id="ARBA00022574"/>
    </source>
</evidence>
<dbReference type="SMART" id="SM00320">
    <property type="entry name" value="WD40"/>
    <property type="match status" value="3"/>
</dbReference>
<dbReference type="InterPro" id="IPR011044">
    <property type="entry name" value="Quino_amine_DH_bsu"/>
</dbReference>
<dbReference type="SUPFAM" id="SSF50952">
    <property type="entry name" value="Soluble quinoprotein glucose dehydrogenase"/>
    <property type="match status" value="1"/>
</dbReference>
<dbReference type="InterPro" id="IPR011041">
    <property type="entry name" value="Quinoprot_gluc/sorb_DH_b-prop"/>
</dbReference>
<dbReference type="Pfam" id="PF00400">
    <property type="entry name" value="WD40"/>
    <property type="match status" value="1"/>
</dbReference>
<dbReference type="InterPro" id="IPR036322">
    <property type="entry name" value="WD40_repeat_dom_sf"/>
</dbReference>
<comment type="caution">
    <text evidence="3">The sequence shown here is derived from an EMBL/GenBank/DDBJ whole genome shotgun (WGS) entry which is preliminary data.</text>
</comment>
<keyword evidence="1" id="KW-0853">WD repeat</keyword>
<proteinExistence type="predicted"/>
<dbReference type="SUPFAM" id="SSF50978">
    <property type="entry name" value="WD40 repeat-like"/>
    <property type="match status" value="1"/>
</dbReference>
<evidence type="ECO:0000256" key="2">
    <source>
        <dbReference type="ARBA" id="ARBA00022737"/>
    </source>
</evidence>
<dbReference type="PANTHER" id="PTHR19848">
    <property type="entry name" value="WD40 REPEAT PROTEIN"/>
    <property type="match status" value="1"/>
</dbReference>
<dbReference type="SUPFAM" id="SSF50969">
    <property type="entry name" value="YVTN repeat-like/Quinoprotein amine dehydrogenase"/>
    <property type="match status" value="1"/>
</dbReference>
<dbReference type="PANTHER" id="PTHR19848:SF8">
    <property type="entry name" value="F-BOX AND WD REPEAT DOMAIN CONTAINING 7"/>
    <property type="match status" value="1"/>
</dbReference>
<accession>A0AAD5VQD1</accession>
<dbReference type="EMBL" id="JANIEX010000472">
    <property type="protein sequence ID" value="KAJ3566622.1"/>
    <property type="molecule type" value="Genomic_DNA"/>
</dbReference>
<dbReference type="InterPro" id="IPR001680">
    <property type="entry name" value="WD40_rpt"/>
</dbReference>
<reference evidence="3" key="1">
    <citation type="submission" date="2022-07" db="EMBL/GenBank/DDBJ databases">
        <title>Genome Sequence of Leucocoprinus birnbaumii.</title>
        <authorList>
            <person name="Buettner E."/>
        </authorList>
    </citation>
    <scope>NUCLEOTIDE SEQUENCE</scope>
    <source>
        <strain evidence="3">VT141</strain>
    </source>
</reference>
<evidence type="ECO:0000313" key="4">
    <source>
        <dbReference type="Proteomes" id="UP001213000"/>
    </source>
</evidence>
<dbReference type="Gene3D" id="2.130.10.10">
    <property type="entry name" value="YVTN repeat-like/Quinoprotein amine dehydrogenase"/>
    <property type="match status" value="3"/>
</dbReference>
<dbReference type="AlphaFoldDB" id="A0AAD5VQD1"/>
<name>A0AAD5VQD1_9AGAR</name>
<keyword evidence="2" id="KW-0677">Repeat</keyword>
<evidence type="ECO:0000313" key="3">
    <source>
        <dbReference type="EMBL" id="KAJ3566622.1"/>
    </source>
</evidence>
<sequence length="1245" mass="139374">MFRHIRNGLRSVITPDSRTLCFSHQSFVDFLLSPDCPTDFSIQESHEQYRLSKLCLTTMSTQLRFNICNLETSYLANDDVPDIETKIREGISPLLAYSCCFVADHLCSTEPENLMMSLVEAVFREKFLYWLEVMSLLKEINWTTPILKILTSWAQGWNPNFVDFVHDTIRFVAAFSLPIARSAPHIYLSALPFAPTESRVAKYFLPRFLRTIVLTKGKPEVWPPTIFVTHHHREKITVITFSPDQKLFASGCAEGSILLCDSDSGIPVINHLVRPGPAERAHWPGDHGVKGISFRPGKAHIIAVYGDGLAKVWDIELEKEFFGLPKSIGEAVYSRDGKYIISIPKQAHVTEAKLDGHMKDSHRGGEKKVDKVLDRVQFWNADTGNLEHTVNVLESQYGPPPWLLDDSRPWHHVARLSPNGRFYATITNFNNTKFRFPPRSDPDSMAVWELTDHTMAPVFKTEVASLRHPKHLGFTPNGKYLLFLGDTVLRARRRPWLRSKAHIAAGLCTLIPRPQLPPCPSRLSGKIPPTLGEMSPPQEYQFSTPRKSTAVQPFALSRNGKRLLLGLKDGGVRMRTTEEGFADEETMGAADGFLTPRMWEGPHMMFSLCGTKLAVCGSFKSVIELWNVATETVALSKVILAPYVYQIAFSTDGRTLASLECPSTSGSDGVLLVVPSTPHSTIQITIWDTETGSALNRYLHKMTRRSSLNEYSCQLFYRPRDNRLVCNIPYAEQLPIPAESPCFTGSEVLVWRDDITERLNNIDIVCIQNVAQSYIISPDALTAVLLYEPVDRSDGTYRQPPARCLRRSSTAKHFDQDVDFATVGDYISRGAMFSPSGEYLASLCRDGQILRVWEVCTWNLLHIIGPFDDWGCGDFKVTPPRIVLDDQIIVLAYPSDPRPWSKSNEAGKIQAVNLRTGKRISRPWHPCFDSKDVISLSLQGKRLASVVKTKVFSEMVRFWDISDLRGGEPSNEDHTGGLVARWPMEDNGWVLSKDGNSLLFWVPPDHREGLCWPRDIAMIAPSGGSYTKLDLTDWVFGVKNQITGSDPVNSCISLSAPQLFTTTWKHLSLIKLVSDKFDGLNWVAWNRLIHIAAKVRGIYGYLNGSIKDPAVIPDVTSTTSTTGPPTTAQTTSTPQQSMVQLAFIPLPADNTPWDSPTPSPTEWKKCNAWVKGLLIFNTKNPIGLGIDTTSTATKAWELSITYSDNSDFMAHIALLKTKWTYANALGADIKDNNFKTIDPNSLPCT</sequence>
<gene>
    <name evidence="3" type="ORF">NP233_g6884</name>
</gene>
<dbReference type="Proteomes" id="UP001213000">
    <property type="component" value="Unassembled WGS sequence"/>
</dbReference>
<protein>
    <submittedName>
        <fullName evidence="3">Uncharacterized protein</fullName>
    </submittedName>
</protein>
<dbReference type="InterPro" id="IPR015943">
    <property type="entry name" value="WD40/YVTN_repeat-like_dom_sf"/>
</dbReference>
<organism evidence="3 4">
    <name type="scientific">Leucocoprinus birnbaumii</name>
    <dbReference type="NCBI Taxonomy" id="56174"/>
    <lineage>
        <taxon>Eukaryota</taxon>
        <taxon>Fungi</taxon>
        <taxon>Dikarya</taxon>
        <taxon>Basidiomycota</taxon>
        <taxon>Agaricomycotina</taxon>
        <taxon>Agaricomycetes</taxon>
        <taxon>Agaricomycetidae</taxon>
        <taxon>Agaricales</taxon>
        <taxon>Agaricineae</taxon>
        <taxon>Agaricaceae</taxon>
        <taxon>Leucocoprinus</taxon>
    </lineage>
</organism>
<keyword evidence="4" id="KW-1185">Reference proteome</keyword>